<reference evidence="3" key="1">
    <citation type="journal article" date="2017" name="Acta Aliment.">
        <title>Plant polysaccharide degrading enzyme system of Thermpbifida cellulosilytica TB100 revealed by de novo genome project data.</title>
        <authorList>
            <person name="Toth A."/>
            <person name="Baka E."/>
            <person name="Luzics S."/>
            <person name="Bata-Vidacs I."/>
            <person name="Nagy I."/>
            <person name="Balint B."/>
            <person name="Herceg R."/>
            <person name="Olasz F."/>
            <person name="Wilk T."/>
            <person name="Nagy T."/>
            <person name="Kriszt B."/>
            <person name="Nagy I."/>
            <person name="Kukolya J."/>
        </authorList>
    </citation>
    <scope>NUCLEOTIDE SEQUENCE [LARGE SCALE GENOMIC DNA]</scope>
    <source>
        <strain evidence="3">TB100</strain>
    </source>
</reference>
<evidence type="ECO:0000313" key="3">
    <source>
        <dbReference type="Proteomes" id="UP000074382"/>
    </source>
</evidence>
<dbReference type="STRING" id="665004.AC529_16910"/>
<comment type="caution">
    <text evidence="2">The sequence shown here is derived from an EMBL/GenBank/DDBJ whole genome shotgun (WGS) entry which is preliminary data.</text>
</comment>
<dbReference type="NCBIfam" id="TIGR02678">
    <property type="entry name" value="TIGR02678 family protein"/>
    <property type="match status" value="1"/>
</dbReference>
<organism evidence="2 3">
    <name type="scientific">Thermobifida cellulosilytica TB100</name>
    <dbReference type="NCBI Taxonomy" id="665004"/>
    <lineage>
        <taxon>Bacteria</taxon>
        <taxon>Bacillati</taxon>
        <taxon>Actinomycetota</taxon>
        <taxon>Actinomycetes</taxon>
        <taxon>Streptosporangiales</taxon>
        <taxon>Nocardiopsidaceae</taxon>
        <taxon>Thermobifida</taxon>
    </lineage>
</organism>
<gene>
    <name evidence="2" type="ORF">AC529_16910</name>
</gene>
<dbReference type="OrthoDB" id="188354at2"/>
<dbReference type="RefSeq" id="WP_068755519.1">
    <property type="nucleotide sequence ID" value="NZ_KQ950181.1"/>
</dbReference>
<evidence type="ECO:0008006" key="4">
    <source>
        <dbReference type="Google" id="ProtNLM"/>
    </source>
</evidence>
<dbReference type="EMBL" id="LGEM01000120">
    <property type="protein sequence ID" value="KUP95561.1"/>
    <property type="molecule type" value="Genomic_DNA"/>
</dbReference>
<accession>A0A147KE32</accession>
<evidence type="ECO:0000313" key="2">
    <source>
        <dbReference type="EMBL" id="KUP95561.1"/>
    </source>
</evidence>
<feature type="region of interest" description="Disordered" evidence="1">
    <location>
        <begin position="372"/>
        <end position="409"/>
    </location>
</feature>
<protein>
    <recommendedName>
        <fullName evidence="4">TIGR02678 family protein</fullName>
    </recommendedName>
</protein>
<dbReference type="AlphaFoldDB" id="A0A147KE32"/>
<feature type="region of interest" description="Disordered" evidence="1">
    <location>
        <begin position="421"/>
        <end position="445"/>
    </location>
</feature>
<feature type="compositionally biased region" description="Basic and acidic residues" evidence="1">
    <location>
        <begin position="372"/>
        <end position="387"/>
    </location>
</feature>
<keyword evidence="3" id="KW-1185">Reference proteome</keyword>
<dbReference type="Proteomes" id="UP000074382">
    <property type="component" value="Unassembled WGS sequence"/>
</dbReference>
<dbReference type="InterPro" id="IPR013494">
    <property type="entry name" value="CHP02678"/>
</dbReference>
<dbReference type="Pfam" id="PF09661">
    <property type="entry name" value="DUF2398"/>
    <property type="match status" value="1"/>
</dbReference>
<dbReference type="PATRIC" id="fig|665004.4.peg.1982"/>
<feature type="compositionally biased region" description="Polar residues" evidence="1">
    <location>
        <begin position="388"/>
        <end position="397"/>
    </location>
</feature>
<evidence type="ECO:0000256" key="1">
    <source>
        <dbReference type="SAM" id="MobiDB-lite"/>
    </source>
</evidence>
<name>A0A147KE32_THECS</name>
<sequence>MKPLADDRAAKVEIREAMRLLLRTPLLTARRDPEGFSLVRRYADELKSEFHQFLGYRLVVEGRFARLHKPGLGPDCGRRLTRATTGTVFSPRTYTYLVLALAATVTAPEQMLLSELVAEIRLAAADAAIDLGDPDGAQKRHLTAALRTLIEWDVLTETEGSVDALLADDEREALLTIDTDLARRIVSGPLGASRTPEEFLRAAERPDRDSPRLAVRRRIVETPVVYLDDLDETERAWLRRNQRREQLNFHEILGADLEIRAEGVALVRDQDDFSDIDFPGTGTVAQAALLLVERLLETERPEQAGHPATGGTLVIGVAVPTERLDAILTDLAAEYASAWAKSYVTDVSTLRADVCRLLCDMRLMAPVAPTRAERAARERDTAAEHPNRQVTDVSNARGQLATPPPRPEAGHWVLLAAAARYRPTTSGRTDRPRRHTTPSPKGGAR</sequence>
<proteinExistence type="predicted"/>